<dbReference type="OrthoDB" id="5361565at2759"/>
<reference evidence="5" key="1">
    <citation type="journal article" date="2020" name="Stud. Mycol.">
        <title>101 Dothideomycetes genomes: a test case for predicting lifestyles and emergence of pathogens.</title>
        <authorList>
            <person name="Haridas S."/>
            <person name="Albert R."/>
            <person name="Binder M."/>
            <person name="Bloem J."/>
            <person name="Labutti K."/>
            <person name="Salamov A."/>
            <person name="Andreopoulos B."/>
            <person name="Baker S."/>
            <person name="Barry K."/>
            <person name="Bills G."/>
            <person name="Bluhm B."/>
            <person name="Cannon C."/>
            <person name="Castanera R."/>
            <person name="Culley D."/>
            <person name="Daum C."/>
            <person name="Ezra D."/>
            <person name="Gonzalez J."/>
            <person name="Henrissat B."/>
            <person name="Kuo A."/>
            <person name="Liang C."/>
            <person name="Lipzen A."/>
            <person name="Lutzoni F."/>
            <person name="Magnuson J."/>
            <person name="Mondo S."/>
            <person name="Nolan M."/>
            <person name="Ohm R."/>
            <person name="Pangilinan J."/>
            <person name="Park H.-J."/>
            <person name="Ramirez L."/>
            <person name="Alfaro M."/>
            <person name="Sun H."/>
            <person name="Tritt A."/>
            <person name="Yoshinaga Y."/>
            <person name="Zwiers L.-H."/>
            <person name="Turgeon B."/>
            <person name="Goodwin S."/>
            <person name="Spatafora J."/>
            <person name="Crous P."/>
            <person name="Grigoriev I."/>
        </authorList>
    </citation>
    <scope>NUCLEOTIDE SEQUENCE</scope>
    <source>
        <strain evidence="5">CBS 262.69</strain>
    </source>
</reference>
<organism evidence="5 6">
    <name type="scientific">Trichodelitschia bisporula</name>
    <dbReference type="NCBI Taxonomy" id="703511"/>
    <lineage>
        <taxon>Eukaryota</taxon>
        <taxon>Fungi</taxon>
        <taxon>Dikarya</taxon>
        <taxon>Ascomycota</taxon>
        <taxon>Pezizomycotina</taxon>
        <taxon>Dothideomycetes</taxon>
        <taxon>Dothideomycetes incertae sedis</taxon>
        <taxon>Phaeotrichales</taxon>
        <taxon>Phaeotrichaceae</taxon>
        <taxon>Trichodelitschia</taxon>
    </lineage>
</organism>
<gene>
    <name evidence="5" type="ORF">EJ06DRAFT_489590</name>
</gene>
<feature type="domain" description="Peptidase A1" evidence="4">
    <location>
        <begin position="56"/>
        <end position="375"/>
    </location>
</feature>
<evidence type="ECO:0000259" key="4">
    <source>
        <dbReference type="PROSITE" id="PS51767"/>
    </source>
</evidence>
<dbReference type="EMBL" id="ML996690">
    <property type="protein sequence ID" value="KAF2402930.1"/>
    <property type="molecule type" value="Genomic_DNA"/>
</dbReference>
<name>A0A6G1I3R6_9PEZI</name>
<evidence type="ECO:0000256" key="3">
    <source>
        <dbReference type="SAM" id="SignalP"/>
    </source>
</evidence>
<dbReference type="Gene3D" id="2.40.70.10">
    <property type="entry name" value="Acid Proteases"/>
    <property type="match status" value="2"/>
</dbReference>
<keyword evidence="2" id="KW-0472">Membrane</keyword>
<feature type="transmembrane region" description="Helical" evidence="2">
    <location>
        <begin position="412"/>
        <end position="437"/>
    </location>
</feature>
<dbReference type="PROSITE" id="PS51767">
    <property type="entry name" value="PEPTIDASE_A1"/>
    <property type="match status" value="1"/>
</dbReference>
<evidence type="ECO:0000256" key="2">
    <source>
        <dbReference type="SAM" id="Phobius"/>
    </source>
</evidence>
<keyword evidence="2" id="KW-1133">Transmembrane helix</keyword>
<keyword evidence="2" id="KW-0812">Transmembrane</keyword>
<dbReference type="Proteomes" id="UP000799640">
    <property type="component" value="Unassembled WGS sequence"/>
</dbReference>
<feature type="region of interest" description="Disordered" evidence="1">
    <location>
        <begin position="463"/>
        <end position="500"/>
    </location>
</feature>
<keyword evidence="6" id="KW-1185">Reference proteome</keyword>
<evidence type="ECO:0000313" key="5">
    <source>
        <dbReference type="EMBL" id="KAF2402930.1"/>
    </source>
</evidence>
<evidence type="ECO:0000313" key="6">
    <source>
        <dbReference type="Proteomes" id="UP000799640"/>
    </source>
</evidence>
<accession>A0A6G1I3R6</accession>
<proteinExistence type="predicted"/>
<feature type="signal peptide" evidence="3">
    <location>
        <begin position="1"/>
        <end position="31"/>
    </location>
</feature>
<dbReference type="AlphaFoldDB" id="A0A6G1I3R6"/>
<dbReference type="SUPFAM" id="SSF50630">
    <property type="entry name" value="Acid proteases"/>
    <property type="match status" value="1"/>
</dbReference>
<evidence type="ECO:0000256" key="1">
    <source>
        <dbReference type="SAM" id="MobiDB-lite"/>
    </source>
</evidence>
<dbReference type="Pfam" id="PF00026">
    <property type="entry name" value="Asp"/>
    <property type="match status" value="1"/>
</dbReference>
<feature type="compositionally biased region" description="Basic and acidic residues" evidence="1">
    <location>
        <begin position="471"/>
        <end position="500"/>
    </location>
</feature>
<keyword evidence="3" id="KW-0732">Signal</keyword>
<sequence length="500" mass="54088">MASPRPRSRSSALRLTTAAAALLSLARPVAGFNCSQPPIYVDIHSRVTSPKAEFLYGSFIGLGSPAQNQSLWPSLSQNETSFAARSFCERSAVADCERVEGGNVDGNLSTTWKTDEDYRPRDARRDALYGTDTLHLYTHYFDPSPAWQTSLENFTTSLVNSGSSRPGIVGIGSQSTLLARLYQLGLIAGRTYSLYIGSGMDRAGGTVNGSNVFGGYDSGRFKGPVHTYPMDLKSADYLPVTVADIVLEDAAHGLGKRSIMNGGVPFEARITTDQYPMRLPAGVTRNFADLLEGEASGESDGSLMLQKPFNGSMTIRLSDGFSVTLPADVVRNASNLSPVEQAQNANYTGPYYLSTAWLSEVYLMLDFEGAQFHLAQALPHGKYVMPRTFCPNSVPVPYGYRTGISRFVATGMIGAVIGGVIGGIALVLAVLAVCVVWRREKARKRAETEWMAVGGGEKPRRGFLGIGRRRGGQDVEMRDVGAEKLRKGSSDSDFTTHSRR</sequence>
<feature type="chain" id="PRO_5026359916" description="Peptidase A1 domain-containing protein" evidence="3">
    <location>
        <begin position="32"/>
        <end position="500"/>
    </location>
</feature>
<dbReference type="InterPro" id="IPR033121">
    <property type="entry name" value="PEPTIDASE_A1"/>
</dbReference>
<protein>
    <recommendedName>
        <fullName evidence="4">Peptidase A1 domain-containing protein</fullName>
    </recommendedName>
</protein>
<dbReference type="InterPro" id="IPR021109">
    <property type="entry name" value="Peptidase_aspartic_dom_sf"/>
</dbReference>